<feature type="region of interest" description="Disordered" evidence="5">
    <location>
        <begin position="1882"/>
        <end position="1965"/>
    </location>
</feature>
<keyword evidence="2 3" id="KW-0067">ATP-binding</keyword>
<dbReference type="SUPFAM" id="SSF52540">
    <property type="entry name" value="P-loop containing nucleoside triphosphate hydrolases"/>
    <property type="match status" value="1"/>
</dbReference>
<feature type="region of interest" description="Disordered" evidence="5">
    <location>
        <begin position="1436"/>
        <end position="1464"/>
    </location>
</feature>
<organism evidence="8 9">
    <name type="scientific">Triparma laevis f. inornata</name>
    <dbReference type="NCBI Taxonomy" id="1714386"/>
    <lineage>
        <taxon>Eukaryota</taxon>
        <taxon>Sar</taxon>
        <taxon>Stramenopiles</taxon>
        <taxon>Ochrophyta</taxon>
        <taxon>Bolidophyceae</taxon>
        <taxon>Parmales</taxon>
        <taxon>Triparmaceae</taxon>
        <taxon>Triparma</taxon>
    </lineage>
</organism>
<dbReference type="SMART" id="SM00129">
    <property type="entry name" value="KISc"/>
    <property type="match status" value="1"/>
</dbReference>
<feature type="region of interest" description="Disordered" evidence="5">
    <location>
        <begin position="601"/>
        <end position="676"/>
    </location>
</feature>
<feature type="signal peptide" evidence="6">
    <location>
        <begin position="1"/>
        <end position="29"/>
    </location>
</feature>
<feature type="region of interest" description="Disordered" evidence="5">
    <location>
        <begin position="1324"/>
        <end position="1354"/>
    </location>
</feature>
<dbReference type="GO" id="GO:0007018">
    <property type="term" value="P:microtubule-based movement"/>
    <property type="evidence" value="ECO:0007669"/>
    <property type="project" value="InterPro"/>
</dbReference>
<protein>
    <recommendedName>
        <fullName evidence="7">Kinesin motor domain-containing protein</fullName>
    </recommendedName>
</protein>
<feature type="region of interest" description="Disordered" evidence="5">
    <location>
        <begin position="1609"/>
        <end position="1642"/>
    </location>
</feature>
<feature type="compositionally biased region" description="Basic residues" evidence="5">
    <location>
        <begin position="1779"/>
        <end position="1794"/>
    </location>
</feature>
<dbReference type="PROSITE" id="PS50067">
    <property type="entry name" value="KINESIN_MOTOR_2"/>
    <property type="match status" value="1"/>
</dbReference>
<keyword evidence="1 3" id="KW-0547">Nucleotide-binding</keyword>
<dbReference type="InterPro" id="IPR019821">
    <property type="entry name" value="Kinesin_motor_CS"/>
</dbReference>
<evidence type="ECO:0000256" key="6">
    <source>
        <dbReference type="SAM" id="SignalP"/>
    </source>
</evidence>
<evidence type="ECO:0000259" key="7">
    <source>
        <dbReference type="PROSITE" id="PS50067"/>
    </source>
</evidence>
<evidence type="ECO:0000256" key="5">
    <source>
        <dbReference type="SAM" id="MobiDB-lite"/>
    </source>
</evidence>
<feature type="compositionally biased region" description="Basic and acidic residues" evidence="5">
    <location>
        <begin position="1882"/>
        <end position="1930"/>
    </location>
</feature>
<dbReference type="Gene3D" id="3.40.850.10">
    <property type="entry name" value="Kinesin motor domain"/>
    <property type="match status" value="1"/>
</dbReference>
<dbReference type="GO" id="GO:0003777">
    <property type="term" value="F:microtubule motor activity"/>
    <property type="evidence" value="ECO:0007669"/>
    <property type="project" value="InterPro"/>
</dbReference>
<name>A0A9W7ADP9_9STRA</name>
<feature type="binding site" evidence="3">
    <location>
        <begin position="2324"/>
        <end position="2331"/>
    </location>
    <ligand>
        <name>ATP</name>
        <dbReference type="ChEBI" id="CHEBI:30616"/>
    </ligand>
</feature>
<feature type="compositionally biased region" description="Pro residues" evidence="5">
    <location>
        <begin position="639"/>
        <end position="670"/>
    </location>
</feature>
<sequence>MAVLLPLLPRLLPIMILVLLLTLPLTVMSDTDPSCSYCASSSTWGPGMCSSGGIMLQTTRIKVGIHSEGSFGTSQDAPGDGAQQAECPTNFEDYAGQQLGFIVDYGDDGWNQGSPAYAGDYFVPGSPVEGFVTRWTDGETTVTHDNKGLIYGDDNLSTDSIEIMSDGGGDTGVQSALWIGSSGDIKLSALTEFDGDDLYFTTSITVTNKGTDEITDFYYMRTVDPDQEQPHTGNYVTNNWVEYQRFETGDPDGRASTDFSNLCLVASTGTTYTNLYGGLATINSHCRAGTFGFNNKNPSQPWSDTTWTSYNAASPWVDDKAINLAFYYDSIAAGASKTFKFAYVLSADQVTDALASMDSITIASPSSTATGNVLFQVTLDSTAGGCTTHSTEDECVIKIVKFYIRTADLGSNELLDSVFGTAGSYQYSTFFSASTYIIDDSDTSAQMYVTVEMNDGTVYTQSSVTTLAVQQIQLCWDIDPLDQVEDGLASDYVLEIDAGSAIAFGLALCNSEASATLDDVSQISFFIQITDGSSDAGELLILQDTQAPYETYFEADSEHFNPSPGGSVEGIITAQILTSDSGTTFTTVNHLQFVTYHAPTKAPTLAPTKNPTPAPTKNPTLSPTQFPTTLSPTAQPTTSPTPSPTKNPTKSPTPSPTKNPTPSPTLPTTPNPTASPTHLWERQMEATTTCGCDDCSFYIISDDCPTPAPTSAPTECPTSSASDYIAIIGGVAGGSIILGLILGSCIKSCLSPKKGDKVQPVLGEDTVSIHDDEFATGSKEDGIRHADSTTAKQKEKMKQIANAMTPTRRLSGVVRMRRVVREKLLSLQGHEKEKLMVKLQKLQKNTEEDLKRQEETELDALQNLDHDPEEHAHLVKLRRQDISYLRIRCLDHSRLVREQLHDEQRAGQFSNLANLLDWFVDNSNPMDQNVISEKMKATYEQDASARKLLADRINAQMEEEVTAMKARHEAKWNITPDEEIAAFKKLDMNYQHVVKQDLNDNDRIRRQHLADSLSAQKRIMEANFKLKNAPENEVQGASKNFERFSRCTTDYLEKQIRSTRRRFQAVEEIMCKERGNVNDEDVLRALARRELTALKVQLLNKMERQKTDLKRDITNKKFVKRIEHGESGDSELELEGEIRELGDLCKAQESAIDSHFNGDWENAEGQEKARHTTLYATKVIFWEELVTLKGKHDNDFLELYDELTNAKLQDRQKLAQNMRNKSKTLKVQLSTVESTSATPGSKMARKSTLTNIIEGHNNEKDRLYNSLEMTHKADMDRATAAEFVRQYNAEGFEEDFEARLANMKKAHEKEIMLLSDSLYAEQRRQRDRLKSRLQARKDRRHGEMKDQGKSDAEIEGEMQVLDAEYSQDEMKLLHLTGADIEARIKALRDHNEEEERKADDFNSMLSSIKDQHERNLNEMKRNLESDQRRKKELLKQRLKARRAKRESEANGSSESAQQMLKKEEEEALNDLEHENEREMKKLVSEENARFNGEVNVTRMEIKASDDFFLSLHDDIDRIRNEHSENIAHLEADIDLKNARARKKLKDRLAKKKALKIAELNNMKSGEDEKKGEMGALEAEMRVQEDELERMMLDEELSRKDELSKSYLEERNGKIKSAQQISEMQKDQAEEARKMREAALESQKTLEAEMKKLRAEKEMKLKERLAAKRKKKEASLRKKKASKEDIAKGEAEMLEEELAEKDKLEQALTEERRRLELKNKEEENERLRLLRENEEAAALNAEKEAELAQQRALMEMDKMKKDFGLNAKKRSVELEEERNKKKAKLKKKLEKRRKDREKELEKNKASEEEKEKTLKALQEEEERLKVELEAKLEQERREAEEEARLERAKQDEELHRLKQEAINEAAAAVTRKKILQAANDARIQAEKDAAEQQQEEDARQAEEETKRLLDKFQKDQEKANREKNDEKERQRVLLKKRIKLQKEQAARRREAKKKLKINNKESLSKLNDVHKQQLDDLGSHLQKEVGAAESAGGVGISNEEIAAMKEELAVLKANIEEKDQELEDSHDKLEEALGEMNILKGELEHKGEEAKAEKDKMGNDLIGVRKQLEDCARELQTVKSASESQDVVPASDFKALQEEMVKAIKEAGEAQARLVESVKTREDLDHENEGFEAHIKELVGLVGELQGRIDGLAEEHGLALEFKDEERVAAVESAAADLTRIIKELKAEKAEIQVVAERVEKAEELSRVNQEKRDFYEDQYKEVLAQKKKLHNKLEDMKGKVRVYARIRPPSGKEVEAGDAVKCEYEDEVTLSLSTIFGGTEETKKNFQYDSVFGPGSSQEHIFDECSGMIESALDGYSACVFAYGQTGAGKTWTMSGKDDVKSNWGLTRRFVEYLFNEVETKRAKNQATIKVSCEFLEIYCDELRDLFYTMDHSGDKKALANAPKLEPGMNAQGRVVVKGIMCKEASNMEQMLGWFNEGNKGRVVHATEMNKESSRSHSVFTIYTENFNHTTKKTFKGKLNIIDLAGSERTGKSMVEGQQLEEANAINNSLMALGMVVSSLGEVDKNGKPKVRGNNILTRVMQDSLGGTSKTLMFVNMSPAESNAQETRGSLEYAKNMKKIQNTVKKDEDSAVVSLLKNEIKELKKELGKY</sequence>
<dbReference type="PANTHER" id="PTHR47972:SF16">
    <property type="entry name" value="KINESIN-LIKE PROTEIN"/>
    <property type="match status" value="1"/>
</dbReference>
<dbReference type="InterPro" id="IPR001752">
    <property type="entry name" value="Kinesin_motor_dom"/>
</dbReference>
<dbReference type="InterPro" id="IPR027640">
    <property type="entry name" value="Kinesin-like_fam"/>
</dbReference>
<evidence type="ECO:0000313" key="8">
    <source>
        <dbReference type="EMBL" id="GMH67492.1"/>
    </source>
</evidence>
<feature type="compositionally biased region" description="Basic and acidic residues" evidence="5">
    <location>
        <begin position="1769"/>
        <end position="1778"/>
    </location>
</feature>
<evidence type="ECO:0000313" key="9">
    <source>
        <dbReference type="Proteomes" id="UP001162640"/>
    </source>
</evidence>
<gene>
    <name evidence="8" type="ORF">TL16_g04691</name>
</gene>
<feature type="coiled-coil region" evidence="4">
    <location>
        <begin position="1993"/>
        <end position="2048"/>
    </location>
</feature>
<dbReference type="GO" id="GO:0005524">
    <property type="term" value="F:ATP binding"/>
    <property type="evidence" value="ECO:0007669"/>
    <property type="project" value="UniProtKB-UniRule"/>
</dbReference>
<feature type="compositionally biased region" description="Low complexity" evidence="5">
    <location>
        <begin position="617"/>
        <end position="638"/>
    </location>
</feature>
<feature type="compositionally biased region" description="Basic and acidic residues" evidence="5">
    <location>
        <begin position="1795"/>
        <end position="1851"/>
    </location>
</feature>
<feature type="chain" id="PRO_5040752213" description="Kinesin motor domain-containing protein" evidence="6">
    <location>
        <begin position="30"/>
        <end position="2610"/>
    </location>
</feature>
<dbReference type="CDD" id="cd13120">
    <property type="entry name" value="BF2867_like_N"/>
    <property type="match status" value="1"/>
</dbReference>
<feature type="compositionally biased region" description="Basic and acidic residues" evidence="5">
    <location>
        <begin position="1340"/>
        <end position="1352"/>
    </location>
</feature>
<feature type="domain" description="Kinesin motor" evidence="7">
    <location>
        <begin position="2239"/>
        <end position="2580"/>
    </location>
</feature>
<dbReference type="PROSITE" id="PS00411">
    <property type="entry name" value="KINESIN_MOTOR_1"/>
    <property type="match status" value="1"/>
</dbReference>
<reference evidence="9" key="1">
    <citation type="journal article" date="2023" name="Commun. Biol.">
        <title>Genome analysis of Parmales, the sister group of diatoms, reveals the evolutionary specialization of diatoms from phago-mixotrophs to photoautotrophs.</title>
        <authorList>
            <person name="Ban H."/>
            <person name="Sato S."/>
            <person name="Yoshikawa S."/>
            <person name="Yamada K."/>
            <person name="Nakamura Y."/>
            <person name="Ichinomiya M."/>
            <person name="Sato N."/>
            <person name="Blanc-Mathieu R."/>
            <person name="Endo H."/>
            <person name="Kuwata A."/>
            <person name="Ogata H."/>
        </authorList>
    </citation>
    <scope>NUCLEOTIDE SEQUENCE [LARGE SCALE GENOMIC DNA]</scope>
</reference>
<dbReference type="EMBL" id="BLQM01000131">
    <property type="protein sequence ID" value="GMH67492.1"/>
    <property type="molecule type" value="Genomic_DNA"/>
</dbReference>
<feature type="compositionally biased region" description="Polar residues" evidence="5">
    <location>
        <begin position="1449"/>
        <end position="1458"/>
    </location>
</feature>
<keyword evidence="4" id="KW-0175">Coiled coil</keyword>
<comment type="caution">
    <text evidence="8">The sequence shown here is derived from an EMBL/GenBank/DDBJ whole genome shotgun (WGS) entry which is preliminary data.</text>
</comment>
<feature type="coiled-coil region" evidence="4">
    <location>
        <begin position="2167"/>
        <end position="2239"/>
    </location>
</feature>
<dbReference type="InterPro" id="IPR027417">
    <property type="entry name" value="P-loop_NTPase"/>
</dbReference>
<evidence type="ECO:0000256" key="1">
    <source>
        <dbReference type="ARBA" id="ARBA00022741"/>
    </source>
</evidence>
<comment type="similarity">
    <text evidence="3">Belongs to the TRAFAC class myosin-kinesin ATPase superfamily. Kinesin family.</text>
</comment>
<dbReference type="Pfam" id="PF00225">
    <property type="entry name" value="Kinesin"/>
    <property type="match status" value="1"/>
</dbReference>
<evidence type="ECO:0000256" key="2">
    <source>
        <dbReference type="ARBA" id="ARBA00022840"/>
    </source>
</evidence>
<feature type="coiled-coil region" evidence="4">
    <location>
        <begin position="1566"/>
        <end position="1593"/>
    </location>
</feature>
<feature type="region of interest" description="Disordered" evidence="5">
    <location>
        <begin position="1761"/>
        <end position="1851"/>
    </location>
</feature>
<feature type="coiled-coil region" evidence="4">
    <location>
        <begin position="832"/>
        <end position="864"/>
    </location>
</feature>
<feature type="region of interest" description="Disordered" evidence="5">
    <location>
        <begin position="1663"/>
        <end position="1686"/>
    </location>
</feature>
<keyword evidence="3" id="KW-0505">Motor protein</keyword>
<proteinExistence type="inferred from homology"/>
<accession>A0A9W7ADP9</accession>
<dbReference type="PANTHER" id="PTHR47972">
    <property type="entry name" value="KINESIN-LIKE PROTEIN KLP-3"/>
    <property type="match status" value="1"/>
</dbReference>
<evidence type="ECO:0000256" key="3">
    <source>
        <dbReference type="PROSITE-ProRule" id="PRU00283"/>
    </source>
</evidence>
<feature type="compositionally biased region" description="Basic and acidic residues" evidence="5">
    <location>
        <begin position="1623"/>
        <end position="1642"/>
    </location>
</feature>
<evidence type="ECO:0000256" key="4">
    <source>
        <dbReference type="SAM" id="Coils"/>
    </source>
</evidence>
<keyword evidence="6" id="KW-0732">Signal</keyword>
<dbReference type="InterPro" id="IPR036961">
    <property type="entry name" value="Kinesin_motor_dom_sf"/>
</dbReference>
<dbReference type="GO" id="GO:0008017">
    <property type="term" value="F:microtubule binding"/>
    <property type="evidence" value="ECO:0007669"/>
    <property type="project" value="InterPro"/>
</dbReference>
<dbReference type="PRINTS" id="PR00380">
    <property type="entry name" value="KINESINHEAVY"/>
</dbReference>
<feature type="compositionally biased region" description="Basic residues" evidence="5">
    <location>
        <begin position="1666"/>
        <end position="1680"/>
    </location>
</feature>
<dbReference type="Proteomes" id="UP001162640">
    <property type="component" value="Unassembled WGS sequence"/>
</dbReference>